<dbReference type="SFLD" id="SFLDS00057">
    <property type="entry name" value="Glutaminase/Asparaginase"/>
    <property type="match status" value="1"/>
</dbReference>
<dbReference type="PIRSF" id="PIRSF001220">
    <property type="entry name" value="L-ASNase_gatD"/>
    <property type="match status" value="1"/>
</dbReference>
<protein>
    <recommendedName>
        <fullName evidence="2">asparaginase</fullName>
        <ecNumber evidence="2">3.5.1.1</ecNumber>
    </recommendedName>
</protein>
<dbReference type="Proteomes" id="UP001220064">
    <property type="component" value="Chromosome"/>
</dbReference>
<evidence type="ECO:0000259" key="5">
    <source>
        <dbReference type="Pfam" id="PF00710"/>
    </source>
</evidence>
<dbReference type="CDD" id="cd08964">
    <property type="entry name" value="L-asparaginase_II"/>
    <property type="match status" value="1"/>
</dbReference>
<keyword evidence="3 7" id="KW-0378">Hydrolase</keyword>
<dbReference type="InterPro" id="IPR037152">
    <property type="entry name" value="L-asparaginase_N_sf"/>
</dbReference>
<evidence type="ECO:0000259" key="6">
    <source>
        <dbReference type="Pfam" id="PF17763"/>
    </source>
</evidence>
<dbReference type="EMBL" id="CP063189">
    <property type="protein sequence ID" value="WCZ32833.1"/>
    <property type="molecule type" value="Genomic_DNA"/>
</dbReference>
<dbReference type="PRINTS" id="PR00139">
    <property type="entry name" value="ASNGLNASE"/>
</dbReference>
<dbReference type="Pfam" id="PF17763">
    <property type="entry name" value="Asparaginase_C"/>
    <property type="match status" value="1"/>
</dbReference>
<dbReference type="InterPro" id="IPR027473">
    <property type="entry name" value="L-asparaginase_C"/>
</dbReference>
<dbReference type="InterPro" id="IPR006034">
    <property type="entry name" value="Asparaginase/glutaminase-like"/>
</dbReference>
<dbReference type="Gene3D" id="3.40.50.40">
    <property type="match status" value="1"/>
</dbReference>
<dbReference type="EC" id="3.5.1.1" evidence="2"/>
<evidence type="ECO:0000256" key="3">
    <source>
        <dbReference type="ARBA" id="ARBA00022801"/>
    </source>
</evidence>
<dbReference type="SMART" id="SM00870">
    <property type="entry name" value="Asparaginase"/>
    <property type="match status" value="1"/>
</dbReference>
<dbReference type="RefSeq" id="WP_022862305.1">
    <property type="nucleotide sequence ID" value="NZ_ATVG01000001.1"/>
</dbReference>
<dbReference type="PANTHER" id="PTHR11707:SF28">
    <property type="entry name" value="60 KDA LYSOPHOSPHOLIPASE"/>
    <property type="match status" value="1"/>
</dbReference>
<dbReference type="SUPFAM" id="SSF53774">
    <property type="entry name" value="Glutaminase/Asparaginase"/>
    <property type="match status" value="1"/>
</dbReference>
<dbReference type="Pfam" id="PF00710">
    <property type="entry name" value="Asparaginase"/>
    <property type="match status" value="1"/>
</dbReference>
<dbReference type="InterPro" id="IPR040919">
    <property type="entry name" value="Asparaginase_C"/>
</dbReference>
<dbReference type="PROSITE" id="PS51732">
    <property type="entry name" value="ASN_GLN_ASE_3"/>
    <property type="match status" value="1"/>
</dbReference>
<sequence length="341" mass="34037">MHSHAESQRAVHPADIATDTSFPHPRIAVIATGGTIACTADATAGGALVPTLSAADLVERARDAAGKRFPLAGIDCSPVDTSRLDSSSLTFADLDGLVATIARELAKPETTGVVVTHGTDSMEDTALALDLFFGDSPVVLTGAQRPADSTDPDGPANLAHAIAAAADRETRGGTICFGGHVVPAVGAMKRDTADLTAFANSYLTAAEPVPRLPRLPRRALAGVAVPVIAAYPGAGPELVDAALDHGACGLVVEALGAGNMGDGMGKAVSAALDRGVPVAITSRVPDGEIALSYGGAGGGASLGDKGALPTGRLRAGQARMLLAAAVATGTEPATLFARFSA</sequence>
<name>A0ABY7UAQ8_9CORY</name>
<feature type="domain" description="Asparaginase/glutaminase C-terminal" evidence="6">
    <location>
        <begin position="225"/>
        <end position="335"/>
    </location>
</feature>
<dbReference type="InterPro" id="IPR020827">
    <property type="entry name" value="Asparaginase/glutaminase_AS1"/>
</dbReference>
<dbReference type="PIRSF" id="PIRSF500176">
    <property type="entry name" value="L_ASNase"/>
    <property type="match status" value="1"/>
</dbReference>
<keyword evidence="8" id="KW-1185">Reference proteome</keyword>
<reference evidence="7 8" key="1">
    <citation type="submission" date="2020-10" db="EMBL/GenBank/DDBJ databases">
        <title>Complete genome sequence of Corynebacterium massiliense DSM 45435, type strain of Corynebacterium massiliense.</title>
        <authorList>
            <person name="Busche T."/>
            <person name="Kalinowski J."/>
            <person name="Ruckert C."/>
        </authorList>
    </citation>
    <scope>NUCLEOTIDE SEQUENCE [LARGE SCALE GENOMIC DNA]</scope>
    <source>
        <strain evidence="7 8">DSM 45435</strain>
    </source>
</reference>
<dbReference type="InterPro" id="IPR027474">
    <property type="entry name" value="L-asparaginase_N"/>
</dbReference>
<evidence type="ECO:0000313" key="7">
    <source>
        <dbReference type="EMBL" id="WCZ32833.1"/>
    </source>
</evidence>
<feature type="domain" description="L-asparaginase N-terminal" evidence="5">
    <location>
        <begin position="26"/>
        <end position="200"/>
    </location>
</feature>
<evidence type="ECO:0000313" key="8">
    <source>
        <dbReference type="Proteomes" id="UP001220064"/>
    </source>
</evidence>
<organism evidence="7 8">
    <name type="scientific">Corynebacterium massiliense DSM 45435</name>
    <dbReference type="NCBI Taxonomy" id="1121364"/>
    <lineage>
        <taxon>Bacteria</taxon>
        <taxon>Bacillati</taxon>
        <taxon>Actinomycetota</taxon>
        <taxon>Actinomycetes</taxon>
        <taxon>Mycobacteriales</taxon>
        <taxon>Corynebacteriaceae</taxon>
        <taxon>Corynebacterium</taxon>
    </lineage>
</organism>
<evidence type="ECO:0000256" key="2">
    <source>
        <dbReference type="ARBA" id="ARBA00012920"/>
    </source>
</evidence>
<proteinExistence type="inferred from homology"/>
<evidence type="ECO:0000256" key="4">
    <source>
        <dbReference type="PROSITE-ProRule" id="PRU10099"/>
    </source>
</evidence>
<dbReference type="GO" id="GO:0004067">
    <property type="term" value="F:asparaginase activity"/>
    <property type="evidence" value="ECO:0007669"/>
    <property type="project" value="UniProtKB-EC"/>
</dbReference>
<dbReference type="InterPro" id="IPR004550">
    <property type="entry name" value="AsnASE_II"/>
</dbReference>
<dbReference type="PROSITE" id="PS00144">
    <property type="entry name" value="ASN_GLN_ASE_1"/>
    <property type="match status" value="1"/>
</dbReference>
<accession>A0ABY7UAQ8</accession>
<dbReference type="Gene3D" id="3.40.50.1170">
    <property type="entry name" value="L-asparaginase, N-terminal domain"/>
    <property type="match status" value="1"/>
</dbReference>
<gene>
    <name evidence="7" type="primary">ansZ</name>
    <name evidence="7" type="ORF">CMASS_06995</name>
</gene>
<dbReference type="InterPro" id="IPR036152">
    <property type="entry name" value="Asp/glu_Ase-like_sf"/>
</dbReference>
<feature type="active site" evidence="4">
    <location>
        <position position="35"/>
    </location>
</feature>
<comment type="similarity">
    <text evidence="1">Belongs to the asparaginase 1 family.</text>
</comment>
<evidence type="ECO:0000256" key="1">
    <source>
        <dbReference type="ARBA" id="ARBA00010518"/>
    </source>
</evidence>
<dbReference type="PANTHER" id="PTHR11707">
    <property type="entry name" value="L-ASPARAGINASE"/>
    <property type="match status" value="1"/>
</dbReference>